<dbReference type="AlphaFoldDB" id="A0A970B589"/>
<evidence type="ECO:0000259" key="1">
    <source>
        <dbReference type="Pfam" id="PF13577"/>
    </source>
</evidence>
<comment type="caution">
    <text evidence="2">The sequence shown here is derived from an EMBL/GenBank/DDBJ whole genome shotgun (WGS) entry which is preliminary data.</text>
</comment>
<dbReference type="CDD" id="cd00531">
    <property type="entry name" value="NTF2_like"/>
    <property type="match status" value="1"/>
</dbReference>
<dbReference type="InterPro" id="IPR037401">
    <property type="entry name" value="SnoaL-like"/>
</dbReference>
<protein>
    <submittedName>
        <fullName evidence="2">Nuclear transport factor 2 family protein</fullName>
    </submittedName>
</protein>
<dbReference type="EMBL" id="JAAVXB010000002">
    <property type="protein sequence ID" value="NKF21443.1"/>
    <property type="molecule type" value="Genomic_DNA"/>
</dbReference>
<evidence type="ECO:0000313" key="2">
    <source>
        <dbReference type="EMBL" id="NKF21443.1"/>
    </source>
</evidence>
<evidence type="ECO:0000313" key="3">
    <source>
        <dbReference type="Proteomes" id="UP000653472"/>
    </source>
</evidence>
<organism evidence="2 3">
    <name type="scientific">Solimonas marina</name>
    <dbReference type="NCBI Taxonomy" id="2714601"/>
    <lineage>
        <taxon>Bacteria</taxon>
        <taxon>Pseudomonadati</taxon>
        <taxon>Pseudomonadota</taxon>
        <taxon>Gammaproteobacteria</taxon>
        <taxon>Nevskiales</taxon>
        <taxon>Nevskiaceae</taxon>
        <taxon>Solimonas</taxon>
    </lineage>
</organism>
<proteinExistence type="predicted"/>
<accession>A0A970B589</accession>
<name>A0A970B589_9GAMM</name>
<dbReference type="SUPFAM" id="SSF54427">
    <property type="entry name" value="NTF2-like"/>
    <property type="match status" value="1"/>
</dbReference>
<gene>
    <name evidence="2" type="ORF">G7Y82_03865</name>
</gene>
<dbReference type="Proteomes" id="UP000653472">
    <property type="component" value="Unassembled WGS sequence"/>
</dbReference>
<feature type="domain" description="SnoaL-like" evidence="1">
    <location>
        <begin position="14"/>
        <end position="144"/>
    </location>
</feature>
<dbReference type="InterPro" id="IPR032710">
    <property type="entry name" value="NTF2-like_dom_sf"/>
</dbReference>
<dbReference type="RefSeq" id="WP_168146708.1">
    <property type="nucleotide sequence ID" value="NZ_JAAVXB010000002.1"/>
</dbReference>
<dbReference type="Gene3D" id="3.10.450.50">
    <property type="match status" value="1"/>
</dbReference>
<keyword evidence="3" id="KW-1185">Reference proteome</keyword>
<reference evidence="2" key="1">
    <citation type="submission" date="2020-03" db="EMBL/GenBank/DDBJ databases">
        <title>Solimonas marina sp. nov., isolated from deep seawater of the Pacific Ocean.</title>
        <authorList>
            <person name="Liu X."/>
            <person name="Lai Q."/>
            <person name="Sun F."/>
            <person name="Gai Y."/>
            <person name="Li G."/>
            <person name="Shao Z."/>
        </authorList>
    </citation>
    <scope>NUCLEOTIDE SEQUENCE</scope>
    <source>
        <strain evidence="2">C16B3</strain>
    </source>
</reference>
<sequence>MPTDDLHDLLRRVRRLEAIRAIEQLKYRYLRACDRKDPDAFRDCFVRSGADIDYGPVGRFNDREGLVEVFSQVALAHHGDGWLVHDVHHGKHPSIELIDDQTASGEWTLWFMQINRLDASVTQVSMEYRDRYIVDDGEWKIASTHVTPMTTLRAPMAEGAFTASIPLR</sequence>
<dbReference type="Pfam" id="PF13577">
    <property type="entry name" value="SnoaL_4"/>
    <property type="match status" value="1"/>
</dbReference>